<dbReference type="PANTHER" id="PTHR37841">
    <property type="entry name" value="GLR2918 PROTEIN"/>
    <property type="match status" value="1"/>
</dbReference>
<reference evidence="3 4" key="1">
    <citation type="submission" date="2017-05" db="EMBL/GenBank/DDBJ databases">
        <title>Butyricicoccus porcorum sp. nov. a butyrate-producing bacterium from the swine intestinal tract.</title>
        <authorList>
            <person name="Trachsel J."/>
            <person name="Humphrey S."/>
            <person name="Allen H.K."/>
        </authorList>
    </citation>
    <scope>NUCLEOTIDE SEQUENCE [LARGE SCALE GENOMIC DNA]</scope>
    <source>
        <strain evidence="3">BB10</strain>
    </source>
</reference>
<name>A0A252F2U1_9FIRM</name>
<dbReference type="AlphaFoldDB" id="A0A252F2U1"/>
<dbReference type="Proteomes" id="UP000194903">
    <property type="component" value="Unassembled WGS sequence"/>
</dbReference>
<organism evidence="3 4">
    <name type="scientific">Butyricicoccus porcorum</name>
    <dbReference type="NCBI Taxonomy" id="1945634"/>
    <lineage>
        <taxon>Bacteria</taxon>
        <taxon>Bacillati</taxon>
        <taxon>Bacillota</taxon>
        <taxon>Clostridia</taxon>
        <taxon>Eubacteriales</taxon>
        <taxon>Butyricicoccaceae</taxon>
        <taxon>Butyricicoccus</taxon>
    </lineage>
</organism>
<comment type="caution">
    <text evidence="3">The sequence shown here is derived from an EMBL/GenBank/DDBJ whole genome shotgun (WGS) entry which is preliminary data.</text>
</comment>
<evidence type="ECO:0008006" key="5">
    <source>
        <dbReference type="Google" id="ProtNLM"/>
    </source>
</evidence>
<protein>
    <recommendedName>
        <fullName evidence="5">WG repeat-containing protein</fullName>
    </recommendedName>
</protein>
<accession>A0A252F2U1</accession>
<keyword evidence="2" id="KW-0732">Signal</keyword>
<dbReference type="OrthoDB" id="210273at2"/>
<dbReference type="PANTHER" id="PTHR37841:SF1">
    <property type="entry name" value="DUF3298 DOMAIN-CONTAINING PROTEIN"/>
    <property type="match status" value="1"/>
</dbReference>
<evidence type="ECO:0000256" key="2">
    <source>
        <dbReference type="SAM" id="SignalP"/>
    </source>
</evidence>
<keyword evidence="4" id="KW-1185">Reference proteome</keyword>
<feature type="chain" id="PRO_5012310001" description="WG repeat-containing protein" evidence="2">
    <location>
        <begin position="25"/>
        <end position="491"/>
    </location>
</feature>
<evidence type="ECO:0000313" key="4">
    <source>
        <dbReference type="Proteomes" id="UP000194903"/>
    </source>
</evidence>
<feature type="signal peptide" evidence="2">
    <location>
        <begin position="1"/>
        <end position="24"/>
    </location>
</feature>
<proteinExistence type="predicted"/>
<gene>
    <name evidence="3" type="ORF">CBW42_08690</name>
</gene>
<dbReference type="RefSeq" id="WP_087020084.1">
    <property type="nucleotide sequence ID" value="NZ_CP178353.1"/>
</dbReference>
<evidence type="ECO:0000313" key="3">
    <source>
        <dbReference type="EMBL" id="OUM20128.1"/>
    </source>
</evidence>
<dbReference type="EMBL" id="NHOC01000007">
    <property type="protein sequence ID" value="OUM20128.1"/>
    <property type="molecule type" value="Genomic_DNA"/>
</dbReference>
<feature type="region of interest" description="Disordered" evidence="1">
    <location>
        <begin position="28"/>
        <end position="49"/>
    </location>
</feature>
<sequence>MKKRAAGRAAGMIVVSALLCAAVAAQPQPRAPQDTGSAPEEKPAAAELRPNTEDVLFEIQEPVGIARAIGVRDTLTPASDYGQILPYAAKVIGWKQDGTPVYRYALADSAGELVTNPVYTSVERKTCQDQLIWLMVQDTEEGTRVSCAAHDGSWVLGPFDGSITVNESCIFVQRTGNSVTTVYDSDGKIIGQVNGVVSSCTDGIIVSRESAEDTTIWHISDADSTESRAALAAVKVGAFSDGTATVQLTENEWGFIDEDGTVTEVDAAWLDESCDGYALAKNAEGKFGVLDSSGKTVAKFQYSNGTQCGDALPLYQLWETEDECMVLSAAMGQKLMLPKDLNAQQLIALPESYFAYTDAEGNSVVFDDLESFAFEGEASFYRQGRERMIVALEDGYQVFDLEEAKVGKLRPYLYTAPQTQAAYDDSVFTITDPETGLQGIGDTKGRIVLEPEYNSISSVDGSYFAAVSGCWSGIVDSNGDWIVRTMLTGIN</sequence>
<evidence type="ECO:0000256" key="1">
    <source>
        <dbReference type="SAM" id="MobiDB-lite"/>
    </source>
</evidence>
<dbReference type="InterPro" id="IPR032774">
    <property type="entry name" value="WG_beta_rep"/>
</dbReference>
<dbReference type="Pfam" id="PF14903">
    <property type="entry name" value="WG_beta_rep"/>
    <property type="match status" value="1"/>
</dbReference>